<proteinExistence type="inferred from homology"/>
<evidence type="ECO:0000256" key="7">
    <source>
        <dbReference type="ARBA" id="ARBA00023004"/>
    </source>
</evidence>
<feature type="transmembrane region" description="Helical" evidence="11">
    <location>
        <begin position="16"/>
        <end position="34"/>
    </location>
</feature>
<keyword evidence="6 10" id="KW-0560">Oxidoreductase</keyword>
<keyword evidence="13" id="KW-1185">Reference proteome</keyword>
<evidence type="ECO:0000313" key="13">
    <source>
        <dbReference type="Proteomes" id="UP000295192"/>
    </source>
</evidence>
<dbReference type="InterPro" id="IPR036396">
    <property type="entry name" value="Cyt_P450_sf"/>
</dbReference>
<dbReference type="CDD" id="cd20628">
    <property type="entry name" value="CYP4"/>
    <property type="match status" value="1"/>
</dbReference>
<comment type="similarity">
    <text evidence="3 10">Belongs to the cytochrome P450 family.</text>
</comment>
<dbReference type="GO" id="GO:0005506">
    <property type="term" value="F:iron ion binding"/>
    <property type="evidence" value="ECO:0007669"/>
    <property type="project" value="InterPro"/>
</dbReference>
<evidence type="ECO:0000256" key="10">
    <source>
        <dbReference type="RuleBase" id="RU000461"/>
    </source>
</evidence>
<sequence>MPVVLGKQTRRVRFDMVYPCIVIIAVFILLYWLLKINKEYYVLAFFARRARATDGRFVDNIAPTLKGNTIFGNVFDLCGKDDAGTFRYYRDAALEIGKSYLIYAFGSPMYNIIDPVNAEFVLSNTTLITKSIDYDFMQPALHKGLLTSTGKKWHTRRKMITPTFQHNVLVQFEEIFRAESQKFVRQFEHEEESIVSLTELIPRFSLNSICETAMGINLDDMTERGDRYRESMKMFEKCFVKTFTNPLHYYGAIYKLFPINENIPYLKVVHEFTNDIIAKRRILLEEELNERRCHQLPDDDIYVNMKRRFAMLDTLICAEKDGLIDHAGICEEVNTLMFGGFDPSSIALMFTIFNLSLYEDMQELCYQEISEHIHDQNNFDINQLSNLKYLERFIKETLRIFPPVPIIGRQTSEETVLPNGLILPTGSQIMMHVFDLHRNPKYWDNPNVFDPDRFLPENSLKRHAYSYIPFSMGLRNCLAQQYFMILIKTLLCFILKKFKILPVTTSQDLVFHMGLTLRVANNIKVKFVLRNK</sequence>
<keyword evidence="11" id="KW-1133">Transmembrane helix</keyword>
<dbReference type="EMBL" id="LSRL02000011">
    <property type="protein sequence ID" value="TDG51095.1"/>
    <property type="molecule type" value="Genomic_DNA"/>
</dbReference>
<dbReference type="PRINTS" id="PR00385">
    <property type="entry name" value="P450"/>
</dbReference>
<gene>
    <name evidence="12" type="ORF">AWZ03_002458</name>
</gene>
<evidence type="ECO:0000313" key="12">
    <source>
        <dbReference type="EMBL" id="TDG51095.1"/>
    </source>
</evidence>
<comment type="caution">
    <text evidence="12">The sequence shown here is derived from an EMBL/GenBank/DDBJ whole genome shotgun (WGS) entry which is preliminary data.</text>
</comment>
<dbReference type="SUPFAM" id="SSF48264">
    <property type="entry name" value="Cytochrome P450"/>
    <property type="match status" value="1"/>
</dbReference>
<evidence type="ECO:0000256" key="11">
    <source>
        <dbReference type="SAM" id="Phobius"/>
    </source>
</evidence>
<dbReference type="PRINTS" id="PR00463">
    <property type="entry name" value="EP450I"/>
</dbReference>
<keyword evidence="7 9" id="KW-0408">Iron</keyword>
<evidence type="ECO:0000256" key="3">
    <source>
        <dbReference type="ARBA" id="ARBA00010617"/>
    </source>
</evidence>
<evidence type="ECO:0000256" key="8">
    <source>
        <dbReference type="ARBA" id="ARBA00023033"/>
    </source>
</evidence>
<keyword evidence="8 10" id="KW-0503">Monooxygenase</keyword>
<dbReference type="InterPro" id="IPR017972">
    <property type="entry name" value="Cyt_P450_CS"/>
</dbReference>
<dbReference type="STRING" id="7232.A0A484BT98"/>
<keyword evidence="5 9" id="KW-0479">Metal-binding</keyword>
<dbReference type="Proteomes" id="UP000295192">
    <property type="component" value="Unassembled WGS sequence"/>
</dbReference>
<dbReference type="PROSITE" id="PS00086">
    <property type="entry name" value="CYTOCHROME_P450"/>
    <property type="match status" value="1"/>
</dbReference>
<evidence type="ECO:0000256" key="4">
    <source>
        <dbReference type="ARBA" id="ARBA00022617"/>
    </source>
</evidence>
<evidence type="ECO:0000256" key="6">
    <source>
        <dbReference type="ARBA" id="ARBA00023002"/>
    </source>
</evidence>
<dbReference type="OMA" id="LNERRCH"/>
<dbReference type="PANTHER" id="PTHR24291">
    <property type="entry name" value="CYTOCHROME P450 FAMILY 4"/>
    <property type="match status" value="1"/>
</dbReference>
<feature type="binding site" description="axial binding residue" evidence="9">
    <location>
        <position position="477"/>
    </location>
    <ligand>
        <name>heme</name>
        <dbReference type="ChEBI" id="CHEBI:30413"/>
    </ligand>
    <ligandPart>
        <name>Fe</name>
        <dbReference type="ChEBI" id="CHEBI:18248"/>
    </ligandPart>
</feature>
<dbReference type="InterPro" id="IPR002401">
    <property type="entry name" value="Cyt_P450_E_grp-I"/>
</dbReference>
<comment type="cofactor">
    <cofactor evidence="1 9">
        <name>heme</name>
        <dbReference type="ChEBI" id="CHEBI:30413"/>
    </cofactor>
</comment>
<keyword evidence="4 9" id="KW-0349">Heme</keyword>
<dbReference type="Gene3D" id="1.10.630.10">
    <property type="entry name" value="Cytochrome P450"/>
    <property type="match status" value="1"/>
</dbReference>
<keyword evidence="11" id="KW-0812">Transmembrane</keyword>
<dbReference type="GO" id="GO:0020037">
    <property type="term" value="F:heme binding"/>
    <property type="evidence" value="ECO:0007669"/>
    <property type="project" value="InterPro"/>
</dbReference>
<evidence type="ECO:0000256" key="1">
    <source>
        <dbReference type="ARBA" id="ARBA00001971"/>
    </source>
</evidence>
<evidence type="ECO:0008006" key="14">
    <source>
        <dbReference type="Google" id="ProtNLM"/>
    </source>
</evidence>
<organism evidence="12 13">
    <name type="scientific">Drosophila navojoa</name>
    <name type="common">Fruit fly</name>
    <dbReference type="NCBI Taxonomy" id="7232"/>
    <lineage>
        <taxon>Eukaryota</taxon>
        <taxon>Metazoa</taxon>
        <taxon>Ecdysozoa</taxon>
        <taxon>Arthropoda</taxon>
        <taxon>Hexapoda</taxon>
        <taxon>Insecta</taxon>
        <taxon>Pterygota</taxon>
        <taxon>Neoptera</taxon>
        <taxon>Endopterygota</taxon>
        <taxon>Diptera</taxon>
        <taxon>Brachycera</taxon>
        <taxon>Muscomorpha</taxon>
        <taxon>Ephydroidea</taxon>
        <taxon>Drosophilidae</taxon>
        <taxon>Drosophila</taxon>
    </lineage>
</organism>
<dbReference type="GO" id="GO:0004497">
    <property type="term" value="F:monooxygenase activity"/>
    <property type="evidence" value="ECO:0007669"/>
    <property type="project" value="UniProtKB-KW"/>
</dbReference>
<comment type="function">
    <text evidence="2">May be involved in the metabolism of insect hormones and in the breakdown of synthetic insecticides.</text>
</comment>
<keyword evidence="11" id="KW-0472">Membrane</keyword>
<evidence type="ECO:0000256" key="2">
    <source>
        <dbReference type="ARBA" id="ARBA00003690"/>
    </source>
</evidence>
<name>A0A484BT98_DRONA</name>
<reference evidence="12 13" key="1">
    <citation type="journal article" date="2019" name="J. Hered.">
        <title>An Improved Genome Assembly for Drosophila navojoa, the Basal Species in the mojavensis Cluster.</title>
        <authorList>
            <person name="Vanderlinde T."/>
            <person name="Dupim E.G."/>
            <person name="Nazario-Yepiz N.O."/>
            <person name="Carvalho A.B."/>
        </authorList>
    </citation>
    <scope>NUCLEOTIDE SEQUENCE [LARGE SCALE GENOMIC DNA]</scope>
    <source>
        <strain evidence="12">Navoj_Jal97</strain>
        <tissue evidence="12">Whole organism</tissue>
    </source>
</reference>
<accession>A0A484BT98</accession>
<dbReference type="AlphaFoldDB" id="A0A484BT98"/>
<dbReference type="InterPro" id="IPR050196">
    <property type="entry name" value="Cytochrome_P450_Monoox"/>
</dbReference>
<dbReference type="InterPro" id="IPR001128">
    <property type="entry name" value="Cyt_P450"/>
</dbReference>
<dbReference type="OrthoDB" id="1470350at2759"/>
<dbReference type="PANTHER" id="PTHR24291:SF105">
    <property type="entry name" value="CYTOCHROME P450 4P1-RELATED"/>
    <property type="match status" value="1"/>
</dbReference>
<protein>
    <recommendedName>
        <fullName evidence="14">Cytochrome P450</fullName>
    </recommendedName>
</protein>
<evidence type="ECO:0000256" key="9">
    <source>
        <dbReference type="PIRSR" id="PIRSR602401-1"/>
    </source>
</evidence>
<dbReference type="Pfam" id="PF00067">
    <property type="entry name" value="p450"/>
    <property type="match status" value="1"/>
</dbReference>
<evidence type="ECO:0000256" key="5">
    <source>
        <dbReference type="ARBA" id="ARBA00022723"/>
    </source>
</evidence>
<dbReference type="GO" id="GO:0016705">
    <property type="term" value="F:oxidoreductase activity, acting on paired donors, with incorporation or reduction of molecular oxygen"/>
    <property type="evidence" value="ECO:0007669"/>
    <property type="project" value="InterPro"/>
</dbReference>